<accession>A0A178HLD4</accession>
<evidence type="ECO:0000256" key="3">
    <source>
        <dbReference type="ARBA" id="ARBA00023125"/>
    </source>
</evidence>
<dbReference type="InterPro" id="IPR005119">
    <property type="entry name" value="LysR_subst-bd"/>
</dbReference>
<dbReference type="InterPro" id="IPR036390">
    <property type="entry name" value="WH_DNA-bd_sf"/>
</dbReference>
<evidence type="ECO:0000259" key="5">
    <source>
        <dbReference type="PROSITE" id="PS50931"/>
    </source>
</evidence>
<keyword evidence="7" id="KW-1185">Reference proteome</keyword>
<dbReference type="SUPFAM" id="SSF53850">
    <property type="entry name" value="Periplasmic binding protein-like II"/>
    <property type="match status" value="1"/>
</dbReference>
<evidence type="ECO:0000313" key="7">
    <source>
        <dbReference type="Proteomes" id="UP000078389"/>
    </source>
</evidence>
<dbReference type="GO" id="GO:0006351">
    <property type="term" value="P:DNA-templated transcription"/>
    <property type="evidence" value="ECO:0007669"/>
    <property type="project" value="TreeGrafter"/>
</dbReference>
<sequence>MNREPDWALWRSFAGVVEHGSLSGAARALGLSQPTIGRHVETLEADLGLALFERSLTGLKPNAAALRLYEPVQRAQASLAEAAILAEGAQNTEAGTVRITASVMISNYVLPGILAAIRSLHPRIALEIIPSDSAENLLMREADIAVRMFRPTQLELVTRHLGDIPIVPVAHEAYLARRGRPASLEDLWSHDLLGFDRSDAIILHARKLGHSIARGQFVVRSDDQAHLWELTKAGVGIGFGQLNLAARTPGLVALPIELDIPPLPIWLTTHRELFTSHRIRAIYDAVAAGLTAYINGATAPFSPR</sequence>
<dbReference type="Proteomes" id="UP000078389">
    <property type="component" value="Unassembled WGS sequence"/>
</dbReference>
<dbReference type="InterPro" id="IPR058163">
    <property type="entry name" value="LysR-type_TF_proteobact-type"/>
</dbReference>
<dbReference type="InterPro" id="IPR036388">
    <property type="entry name" value="WH-like_DNA-bd_sf"/>
</dbReference>
<feature type="domain" description="HTH lysR-type" evidence="5">
    <location>
        <begin position="5"/>
        <end position="62"/>
    </location>
</feature>
<dbReference type="GO" id="GO:0043565">
    <property type="term" value="F:sequence-specific DNA binding"/>
    <property type="evidence" value="ECO:0007669"/>
    <property type="project" value="TreeGrafter"/>
</dbReference>
<dbReference type="Gene3D" id="1.10.10.10">
    <property type="entry name" value="Winged helix-like DNA-binding domain superfamily/Winged helix DNA-binding domain"/>
    <property type="match status" value="1"/>
</dbReference>
<reference evidence="6 7" key="1">
    <citation type="submission" date="2016-03" db="EMBL/GenBank/DDBJ databases">
        <title>Genome sequencing of Devosia sp. S37.</title>
        <authorList>
            <person name="Mohd Nor M."/>
        </authorList>
    </citation>
    <scope>NUCLEOTIDE SEQUENCE [LARGE SCALE GENOMIC DNA]</scope>
    <source>
        <strain evidence="6 7">S37</strain>
    </source>
</reference>
<dbReference type="PRINTS" id="PR00039">
    <property type="entry name" value="HTHLYSR"/>
</dbReference>
<dbReference type="EMBL" id="LVVY01000133">
    <property type="protein sequence ID" value="OAM73577.1"/>
    <property type="molecule type" value="Genomic_DNA"/>
</dbReference>
<name>A0A178HLD4_9HYPH</name>
<dbReference type="PANTHER" id="PTHR30537">
    <property type="entry name" value="HTH-TYPE TRANSCRIPTIONAL REGULATOR"/>
    <property type="match status" value="1"/>
</dbReference>
<comment type="similarity">
    <text evidence="1">Belongs to the LysR transcriptional regulatory family.</text>
</comment>
<dbReference type="RefSeq" id="WP_067460194.1">
    <property type="nucleotide sequence ID" value="NZ_LVVY01000133.1"/>
</dbReference>
<dbReference type="Pfam" id="PF03466">
    <property type="entry name" value="LysR_substrate"/>
    <property type="match status" value="1"/>
</dbReference>
<keyword evidence="4" id="KW-0804">Transcription</keyword>
<dbReference type="STRING" id="1770058.A3840_17815"/>
<organism evidence="6 7">
    <name type="scientific">Devosia elaeis</name>
    <dbReference type="NCBI Taxonomy" id="1770058"/>
    <lineage>
        <taxon>Bacteria</taxon>
        <taxon>Pseudomonadati</taxon>
        <taxon>Pseudomonadota</taxon>
        <taxon>Alphaproteobacteria</taxon>
        <taxon>Hyphomicrobiales</taxon>
        <taxon>Devosiaceae</taxon>
        <taxon>Devosia</taxon>
    </lineage>
</organism>
<dbReference type="GO" id="GO:0003700">
    <property type="term" value="F:DNA-binding transcription factor activity"/>
    <property type="evidence" value="ECO:0007669"/>
    <property type="project" value="InterPro"/>
</dbReference>
<dbReference type="SUPFAM" id="SSF46785">
    <property type="entry name" value="Winged helix' DNA-binding domain"/>
    <property type="match status" value="1"/>
</dbReference>
<dbReference type="Gene3D" id="3.40.190.290">
    <property type="match status" value="1"/>
</dbReference>
<dbReference type="PROSITE" id="PS50931">
    <property type="entry name" value="HTH_LYSR"/>
    <property type="match status" value="1"/>
</dbReference>
<dbReference type="InterPro" id="IPR000847">
    <property type="entry name" value="LysR_HTH_N"/>
</dbReference>
<evidence type="ECO:0000256" key="4">
    <source>
        <dbReference type="ARBA" id="ARBA00023163"/>
    </source>
</evidence>
<gene>
    <name evidence="6" type="ORF">A3840_17815</name>
</gene>
<evidence type="ECO:0000256" key="2">
    <source>
        <dbReference type="ARBA" id="ARBA00023015"/>
    </source>
</evidence>
<protein>
    <recommendedName>
        <fullName evidence="5">HTH lysR-type domain-containing protein</fullName>
    </recommendedName>
</protein>
<dbReference type="OrthoDB" id="7624726at2"/>
<dbReference type="AlphaFoldDB" id="A0A178HLD4"/>
<keyword evidence="3" id="KW-0238">DNA-binding</keyword>
<evidence type="ECO:0000256" key="1">
    <source>
        <dbReference type="ARBA" id="ARBA00009437"/>
    </source>
</evidence>
<comment type="caution">
    <text evidence="6">The sequence shown here is derived from an EMBL/GenBank/DDBJ whole genome shotgun (WGS) entry which is preliminary data.</text>
</comment>
<keyword evidence="2" id="KW-0805">Transcription regulation</keyword>
<proteinExistence type="inferred from homology"/>
<dbReference type="Pfam" id="PF00126">
    <property type="entry name" value="HTH_1"/>
    <property type="match status" value="1"/>
</dbReference>
<evidence type="ECO:0000313" key="6">
    <source>
        <dbReference type="EMBL" id="OAM73577.1"/>
    </source>
</evidence>
<dbReference type="PANTHER" id="PTHR30537:SF3">
    <property type="entry name" value="TRANSCRIPTIONAL REGULATORY PROTEIN"/>
    <property type="match status" value="1"/>
</dbReference>